<dbReference type="PROSITE" id="PS50021">
    <property type="entry name" value="CH"/>
    <property type="match status" value="1"/>
</dbReference>
<evidence type="ECO:0000256" key="9">
    <source>
        <dbReference type="PROSITE-ProRule" id="PRU00576"/>
    </source>
</evidence>
<dbReference type="GO" id="GO:0035372">
    <property type="term" value="P:protein localization to microtubule"/>
    <property type="evidence" value="ECO:0007669"/>
    <property type="project" value="UniProtKB-ARBA"/>
</dbReference>
<dbReference type="GO" id="GO:0051233">
    <property type="term" value="C:spindle midzone"/>
    <property type="evidence" value="ECO:0007669"/>
    <property type="project" value="UniProtKB-ARBA"/>
</dbReference>
<dbReference type="Pfam" id="PF03271">
    <property type="entry name" value="EB1"/>
    <property type="match status" value="1"/>
</dbReference>
<keyword evidence="8" id="KW-0131">Cell cycle</keyword>
<evidence type="ECO:0000313" key="13">
    <source>
        <dbReference type="EMBL" id="VVT54195.1"/>
    </source>
</evidence>
<evidence type="ECO:0000259" key="12">
    <source>
        <dbReference type="PROSITE" id="PS51230"/>
    </source>
</evidence>
<dbReference type="Proteomes" id="UP000398389">
    <property type="component" value="Unassembled WGS sequence"/>
</dbReference>
<feature type="domain" description="Calponin-homology (CH)" evidence="11">
    <location>
        <begin position="3"/>
        <end position="104"/>
    </location>
</feature>
<feature type="region of interest" description="Disordered" evidence="10">
    <location>
        <begin position="130"/>
        <end position="272"/>
    </location>
</feature>
<feature type="compositionally biased region" description="Low complexity" evidence="10">
    <location>
        <begin position="130"/>
        <end position="165"/>
    </location>
</feature>
<feature type="compositionally biased region" description="Polar residues" evidence="10">
    <location>
        <begin position="423"/>
        <end position="433"/>
    </location>
</feature>
<accession>A0A5E8BZF1</accession>
<dbReference type="Pfam" id="PF00307">
    <property type="entry name" value="CH"/>
    <property type="match status" value="1"/>
</dbReference>
<evidence type="ECO:0000256" key="6">
    <source>
        <dbReference type="ARBA" id="ARBA00022776"/>
    </source>
</evidence>
<evidence type="ECO:0000256" key="1">
    <source>
        <dbReference type="ARBA" id="ARBA00004245"/>
    </source>
</evidence>
<keyword evidence="6" id="KW-0498">Mitosis</keyword>
<dbReference type="GO" id="GO:0030473">
    <property type="term" value="P:nuclear migration along microtubule"/>
    <property type="evidence" value="ECO:0007669"/>
    <property type="project" value="UniProtKB-ARBA"/>
</dbReference>
<evidence type="ECO:0000313" key="14">
    <source>
        <dbReference type="Proteomes" id="UP000398389"/>
    </source>
</evidence>
<dbReference type="SUPFAM" id="SSF140612">
    <property type="entry name" value="EB1 dimerisation domain-like"/>
    <property type="match status" value="1"/>
</dbReference>
<feature type="domain" description="EB1 C-terminal" evidence="12">
    <location>
        <begin position="329"/>
        <end position="461"/>
    </location>
</feature>
<comment type="subcellular location">
    <subcellularLocation>
        <location evidence="1">Cytoplasm</location>
        <location evidence="1">Cytoskeleton</location>
    </subcellularLocation>
</comment>
<dbReference type="GO" id="GO:0051301">
    <property type="term" value="P:cell division"/>
    <property type="evidence" value="ECO:0007669"/>
    <property type="project" value="UniProtKB-KW"/>
</dbReference>
<dbReference type="GeneID" id="43582769"/>
<keyword evidence="14" id="KW-1185">Reference proteome</keyword>
<dbReference type="FunFam" id="1.10.418.10:FF:000028">
    <property type="entry name" value="RP/EB family microtubule-associated protein"/>
    <property type="match status" value="1"/>
</dbReference>
<dbReference type="InterPro" id="IPR036133">
    <property type="entry name" value="EB1_C_sf"/>
</dbReference>
<dbReference type="GO" id="GO:0072686">
    <property type="term" value="C:mitotic spindle"/>
    <property type="evidence" value="ECO:0007669"/>
    <property type="project" value="UniProtKB-ARBA"/>
</dbReference>
<feature type="compositionally biased region" description="Polar residues" evidence="10">
    <location>
        <begin position="169"/>
        <end position="182"/>
    </location>
</feature>
<evidence type="ECO:0000259" key="11">
    <source>
        <dbReference type="PROSITE" id="PS50021"/>
    </source>
</evidence>
<dbReference type="OrthoDB" id="2119228at2759"/>
<feature type="region of interest" description="Disordered" evidence="10">
    <location>
        <begin position="381"/>
        <end position="434"/>
    </location>
</feature>
<dbReference type="AlphaFoldDB" id="A0A5E8BZF1"/>
<name>A0A5E8BZF1_9ASCO</name>
<comment type="similarity">
    <text evidence="2">Belongs to the MAPRE family.</text>
</comment>
<evidence type="ECO:0000256" key="5">
    <source>
        <dbReference type="ARBA" id="ARBA00022701"/>
    </source>
</evidence>
<evidence type="ECO:0008006" key="15">
    <source>
        <dbReference type="Google" id="ProtNLM"/>
    </source>
</evidence>
<keyword evidence="5 9" id="KW-0493">Microtubule</keyword>
<dbReference type="InterPro" id="IPR036872">
    <property type="entry name" value="CH_dom_sf"/>
</dbReference>
<feature type="compositionally biased region" description="Gly residues" evidence="10">
    <location>
        <begin position="263"/>
        <end position="272"/>
    </location>
</feature>
<dbReference type="InterPro" id="IPR027328">
    <property type="entry name" value="MAPRE"/>
</dbReference>
<dbReference type="RefSeq" id="XP_031854560.1">
    <property type="nucleotide sequence ID" value="XM_031998669.1"/>
</dbReference>
<organism evidence="13 14">
    <name type="scientific">Magnusiomyces paraingens</name>
    <dbReference type="NCBI Taxonomy" id="2606893"/>
    <lineage>
        <taxon>Eukaryota</taxon>
        <taxon>Fungi</taxon>
        <taxon>Dikarya</taxon>
        <taxon>Ascomycota</taxon>
        <taxon>Saccharomycotina</taxon>
        <taxon>Dipodascomycetes</taxon>
        <taxon>Dipodascales</taxon>
        <taxon>Dipodascaceae</taxon>
        <taxon>Magnusiomyces</taxon>
    </lineage>
</organism>
<evidence type="ECO:0000256" key="10">
    <source>
        <dbReference type="SAM" id="MobiDB-lite"/>
    </source>
</evidence>
<protein>
    <recommendedName>
        <fullName evidence="15">Calponin-homology (CH) domain-containing protein</fullName>
    </recommendedName>
</protein>
<evidence type="ECO:0000256" key="3">
    <source>
        <dbReference type="ARBA" id="ARBA00022490"/>
    </source>
</evidence>
<feature type="compositionally biased region" description="Low complexity" evidence="10">
    <location>
        <begin position="183"/>
        <end position="242"/>
    </location>
</feature>
<dbReference type="PANTHER" id="PTHR10623">
    <property type="entry name" value="MICROTUBULE-ASSOCIATED PROTEIN RP/EB FAMILY MEMBER"/>
    <property type="match status" value="1"/>
</dbReference>
<dbReference type="Gene3D" id="1.10.418.10">
    <property type="entry name" value="Calponin-like domain"/>
    <property type="match status" value="1"/>
</dbReference>
<proteinExistence type="inferred from homology"/>
<reference evidence="13 14" key="1">
    <citation type="submission" date="2019-09" db="EMBL/GenBank/DDBJ databases">
        <authorList>
            <person name="Brejova B."/>
        </authorList>
    </citation>
    <scope>NUCLEOTIDE SEQUENCE [LARGE SCALE GENOMIC DNA]</scope>
</reference>
<dbReference type="InterPro" id="IPR004953">
    <property type="entry name" value="EB1_C"/>
</dbReference>
<dbReference type="GO" id="GO:0007010">
    <property type="term" value="P:cytoskeleton organization"/>
    <property type="evidence" value="ECO:0007669"/>
    <property type="project" value="UniProtKB-ARBA"/>
</dbReference>
<dbReference type="SUPFAM" id="SSF47576">
    <property type="entry name" value="Calponin-homology domain, CH-domain"/>
    <property type="match status" value="1"/>
</dbReference>
<gene>
    <name evidence="13" type="ORF">SAPINGB_P003954</name>
</gene>
<evidence type="ECO:0000256" key="4">
    <source>
        <dbReference type="ARBA" id="ARBA00022618"/>
    </source>
</evidence>
<dbReference type="EMBL" id="CABVLU010000003">
    <property type="protein sequence ID" value="VVT54195.1"/>
    <property type="molecule type" value="Genomic_DNA"/>
</dbReference>
<dbReference type="PROSITE" id="PS51230">
    <property type="entry name" value="EB1_C"/>
    <property type="match status" value="1"/>
</dbReference>
<keyword evidence="4" id="KW-0132">Cell division</keyword>
<evidence type="ECO:0000256" key="2">
    <source>
        <dbReference type="ARBA" id="ARBA00010729"/>
    </source>
</evidence>
<dbReference type="GO" id="GO:0035371">
    <property type="term" value="C:microtubule plus-end"/>
    <property type="evidence" value="ECO:0007669"/>
    <property type="project" value="UniProtKB-ARBA"/>
</dbReference>
<evidence type="ECO:0000256" key="7">
    <source>
        <dbReference type="ARBA" id="ARBA00023212"/>
    </source>
</evidence>
<dbReference type="Gene3D" id="1.20.5.1430">
    <property type="match status" value="1"/>
</dbReference>
<dbReference type="GO" id="GO:0051010">
    <property type="term" value="F:microtubule plus-end binding"/>
    <property type="evidence" value="ECO:0007669"/>
    <property type="project" value="UniProtKB-ARBA"/>
</dbReference>
<dbReference type="InterPro" id="IPR001715">
    <property type="entry name" value="CH_dom"/>
</dbReference>
<keyword evidence="3" id="KW-0963">Cytoplasm</keyword>
<feature type="compositionally biased region" description="Basic and acidic residues" evidence="10">
    <location>
        <begin position="381"/>
        <end position="419"/>
    </location>
</feature>
<evidence type="ECO:0000256" key="8">
    <source>
        <dbReference type="ARBA" id="ARBA00023306"/>
    </source>
</evidence>
<sequence>MSSESRQELVNWVNSTLQLNISKVDECGKGFVYCQLLDSIYRDIPLKRVNFRARNEYEYLSNFKILQAAFTSHGIDRPIEVDRLAKCRLQDNLEFLQWFKRFWDANYPTGTDYDAAAVRSSFGVLAPLGSTSASSSPASSSSLGPRLSSTSSRSPSVSSGRLSAVGSARPTSASRPSVTGQYRSARPTPTTTSSSSSTTPATRLGSSAASHSRTSTTPHHTTIHTTNTTSSSRLSSTHARTTGRSSAVGTHTGPASTATAAGRHGGSAATGGGRLSAVGVRSVSALGAHSSSASAAAAAAAVSAAREEAAAAQQAATEAQAQVAALEQELEETRQEYGAIENEYHQLMDHAELVTSEREFYFSKLREIEILMQSVSEMLKKKEEQGGDSGDNKKSNGDGTDKNEGEANGEKSEKKKDGDESNGQESGLGSTANGKLGMLEPKIFVKAIMDILYSTAEGFEAPNDTIMEVDNEDTLMPMEGDEEETF</sequence>
<keyword evidence="7" id="KW-0206">Cytoskeleton</keyword>